<sequence>MGRVAKRGRAETPPPTASNHATPSTRLAAKSPRTEKRVATPPKRVASKKFLPELGDLDDIDAASAHSDESVRVDNSQEREDALVVAGSELTGDAFKEFLQANFVDYIDEKLFNVPDLDSLNT</sequence>
<comment type="caution">
    <text evidence="2">The sequence shown here is derived from an EMBL/GenBank/DDBJ whole genome shotgun (WGS) entry which is preliminary data.</text>
</comment>
<dbReference type="AlphaFoldDB" id="A0A0N0P5Y8"/>
<organism evidence="2 3">
    <name type="scientific">Leptomonas seymouri</name>
    <dbReference type="NCBI Taxonomy" id="5684"/>
    <lineage>
        <taxon>Eukaryota</taxon>
        <taxon>Discoba</taxon>
        <taxon>Euglenozoa</taxon>
        <taxon>Kinetoplastea</taxon>
        <taxon>Metakinetoplastina</taxon>
        <taxon>Trypanosomatida</taxon>
        <taxon>Trypanosomatidae</taxon>
        <taxon>Leishmaniinae</taxon>
        <taxon>Leptomonas</taxon>
    </lineage>
</organism>
<protein>
    <submittedName>
        <fullName evidence="2">Uncharacterized protein</fullName>
    </submittedName>
</protein>
<reference evidence="2 3" key="1">
    <citation type="journal article" date="2015" name="PLoS Pathog.">
        <title>Leptomonas seymouri: Adaptations to the Dixenous Life Cycle Analyzed by Genome Sequencing, Transcriptome Profiling and Co-infection with Leishmania donovani.</title>
        <authorList>
            <person name="Kraeva N."/>
            <person name="Butenko A."/>
            <person name="Hlavacova J."/>
            <person name="Kostygov A."/>
            <person name="Myskova J."/>
            <person name="Grybchuk D."/>
            <person name="Lestinova T."/>
            <person name="Votypka J."/>
            <person name="Volf P."/>
            <person name="Opperdoes F."/>
            <person name="Flegontov P."/>
            <person name="Lukes J."/>
            <person name="Yurchenko V."/>
        </authorList>
    </citation>
    <scope>NUCLEOTIDE SEQUENCE [LARGE SCALE GENOMIC DNA]</scope>
    <source>
        <strain evidence="2 3">ATCC 30220</strain>
    </source>
</reference>
<dbReference type="OrthoDB" id="267651at2759"/>
<dbReference type="EMBL" id="LJSK01000125">
    <property type="protein sequence ID" value="KPI86547.1"/>
    <property type="molecule type" value="Genomic_DNA"/>
</dbReference>
<accession>A0A0N0P5Y8</accession>
<keyword evidence="3" id="KW-1185">Reference proteome</keyword>
<gene>
    <name evidence="2" type="ORF">ABL78_4370</name>
</gene>
<dbReference type="Proteomes" id="UP000038009">
    <property type="component" value="Unassembled WGS sequence"/>
</dbReference>
<evidence type="ECO:0000313" key="2">
    <source>
        <dbReference type="EMBL" id="KPI86547.1"/>
    </source>
</evidence>
<proteinExistence type="predicted"/>
<dbReference type="VEuPathDB" id="TriTrypDB:Lsey_0125_0050"/>
<evidence type="ECO:0000313" key="3">
    <source>
        <dbReference type="Proteomes" id="UP000038009"/>
    </source>
</evidence>
<name>A0A0N0P5Y8_LEPSE</name>
<dbReference type="OMA" id="DESVHME"/>
<feature type="region of interest" description="Disordered" evidence="1">
    <location>
        <begin position="1"/>
        <end position="51"/>
    </location>
</feature>
<evidence type="ECO:0000256" key="1">
    <source>
        <dbReference type="SAM" id="MobiDB-lite"/>
    </source>
</evidence>